<name>A0A084FVI5_PSEDA</name>
<dbReference type="GO" id="GO:0006384">
    <property type="term" value="P:transcription initiation at RNA polymerase III promoter"/>
    <property type="evidence" value="ECO:0007669"/>
    <property type="project" value="InterPro"/>
</dbReference>
<dbReference type="InterPro" id="IPR042536">
    <property type="entry name" value="TFIIIC_tauA_Sfc1"/>
</dbReference>
<evidence type="ECO:0000256" key="4">
    <source>
        <dbReference type="ARBA" id="ARBA00023242"/>
    </source>
</evidence>
<dbReference type="GO" id="GO:0000127">
    <property type="term" value="C:transcription factor TFIIIC complex"/>
    <property type="evidence" value="ECO:0007669"/>
    <property type="project" value="InterPro"/>
</dbReference>
<evidence type="ECO:0000256" key="2">
    <source>
        <dbReference type="ARBA" id="ARBA00023125"/>
    </source>
</evidence>
<feature type="region of interest" description="Disordered" evidence="5">
    <location>
        <begin position="1"/>
        <end position="60"/>
    </location>
</feature>
<evidence type="ECO:0000313" key="8">
    <source>
        <dbReference type="EMBL" id="KEZ39097.1"/>
    </source>
</evidence>
<dbReference type="HOGENOM" id="CLU_016809_3_0_1"/>
<feature type="compositionally biased region" description="Basic residues" evidence="5">
    <location>
        <begin position="584"/>
        <end position="596"/>
    </location>
</feature>
<comment type="caution">
    <text evidence="8">The sequence shown here is derived from an EMBL/GenBank/DDBJ whole genome shotgun (WGS) entry which is preliminary data.</text>
</comment>
<feature type="compositionally biased region" description="Acidic residues" evidence="5">
    <location>
        <begin position="36"/>
        <end position="53"/>
    </location>
</feature>
<dbReference type="InterPro" id="IPR041499">
    <property type="entry name" value="Tfc1/Sfc1_N"/>
</dbReference>
<dbReference type="Gene3D" id="3.30.200.160">
    <property type="entry name" value="TFIIIC, subcomplex tauA, subunit Sfc1, barrel domain"/>
    <property type="match status" value="1"/>
</dbReference>
<keyword evidence="4" id="KW-0539">Nucleus</keyword>
<feature type="compositionally biased region" description="Polar residues" evidence="5">
    <location>
        <begin position="602"/>
        <end position="615"/>
    </location>
</feature>
<evidence type="ECO:0000256" key="1">
    <source>
        <dbReference type="ARBA" id="ARBA00004123"/>
    </source>
</evidence>
<dbReference type="GO" id="GO:0001003">
    <property type="term" value="F:RNA polymerase III type 2 promoter sequence-specific DNA binding"/>
    <property type="evidence" value="ECO:0007669"/>
    <property type="project" value="TreeGrafter"/>
</dbReference>
<evidence type="ECO:0000313" key="9">
    <source>
        <dbReference type="Proteomes" id="UP000028545"/>
    </source>
</evidence>
<feature type="region of interest" description="Disordered" evidence="5">
    <location>
        <begin position="133"/>
        <end position="178"/>
    </location>
</feature>
<dbReference type="RefSeq" id="XP_016638896.1">
    <property type="nucleotide sequence ID" value="XM_016784067.1"/>
</dbReference>
<dbReference type="EMBL" id="JOWA01000165">
    <property type="protein sequence ID" value="KEZ39097.1"/>
    <property type="molecule type" value="Genomic_DNA"/>
</dbReference>
<evidence type="ECO:0000256" key="5">
    <source>
        <dbReference type="SAM" id="MobiDB-lite"/>
    </source>
</evidence>
<dbReference type="GeneID" id="27719684"/>
<evidence type="ECO:0000256" key="3">
    <source>
        <dbReference type="ARBA" id="ARBA00023163"/>
    </source>
</evidence>
<feature type="domain" description="Transcription factor IIIC subunit Tfc1/Sfc1 triple barrel" evidence="7">
    <location>
        <begin position="67"/>
        <end position="217"/>
    </location>
</feature>
<protein>
    <recommendedName>
        <fullName evidence="10">Transcription factor tau subunit sfc1</fullName>
    </recommendedName>
</protein>
<dbReference type="Pfam" id="PF17682">
    <property type="entry name" value="Tau95_N"/>
    <property type="match status" value="1"/>
</dbReference>
<feature type="compositionally biased region" description="Acidic residues" evidence="5">
    <location>
        <begin position="682"/>
        <end position="710"/>
    </location>
</feature>
<dbReference type="VEuPathDB" id="FungiDB:SAPIO_CDS10483"/>
<organism evidence="8 9">
    <name type="scientific">Pseudallescheria apiosperma</name>
    <name type="common">Scedosporium apiospermum</name>
    <dbReference type="NCBI Taxonomy" id="563466"/>
    <lineage>
        <taxon>Eukaryota</taxon>
        <taxon>Fungi</taxon>
        <taxon>Dikarya</taxon>
        <taxon>Ascomycota</taxon>
        <taxon>Pezizomycotina</taxon>
        <taxon>Sordariomycetes</taxon>
        <taxon>Hypocreomycetidae</taxon>
        <taxon>Microascales</taxon>
        <taxon>Microascaceae</taxon>
        <taxon>Scedosporium</taxon>
    </lineage>
</organism>
<proteinExistence type="predicted"/>
<comment type="subcellular location">
    <subcellularLocation>
        <location evidence="1">Nucleus</location>
    </subcellularLocation>
</comment>
<dbReference type="PANTHER" id="PTHR13230">
    <property type="entry name" value="GENERAL TRANSCRIPTION FACTOR IIIC, POLYPEPTIDE 5"/>
    <property type="match status" value="1"/>
</dbReference>
<dbReference type="PANTHER" id="PTHR13230:SF5">
    <property type="entry name" value="GENERAL TRANSCRIPTION FACTOR 3C POLYPEPTIDE 5"/>
    <property type="match status" value="1"/>
</dbReference>
<keyword evidence="2" id="KW-0238">DNA-binding</keyword>
<dbReference type="KEGG" id="sapo:SAPIO_CDS10483"/>
<feature type="region of interest" description="Disordered" evidence="5">
    <location>
        <begin position="584"/>
        <end position="734"/>
    </location>
</feature>
<evidence type="ECO:0000259" key="6">
    <source>
        <dbReference type="Pfam" id="PF09734"/>
    </source>
</evidence>
<keyword evidence="3" id="KW-0804">Transcription</keyword>
<dbReference type="GO" id="GO:0005634">
    <property type="term" value="C:nucleus"/>
    <property type="evidence" value="ECO:0007669"/>
    <property type="project" value="UniProtKB-SubCell"/>
</dbReference>
<feature type="compositionally biased region" description="Acidic residues" evidence="5">
    <location>
        <begin position="722"/>
        <end position="734"/>
    </location>
</feature>
<dbReference type="OrthoDB" id="5598268at2759"/>
<dbReference type="Proteomes" id="UP000028545">
    <property type="component" value="Unassembled WGS sequence"/>
</dbReference>
<gene>
    <name evidence="8" type="ORF">SAPIO_CDS10483</name>
</gene>
<feature type="domain" description="Transcription factor IIIC subunit 5 HTH" evidence="6">
    <location>
        <begin position="257"/>
        <end position="404"/>
    </location>
</feature>
<evidence type="ECO:0000259" key="7">
    <source>
        <dbReference type="Pfam" id="PF17682"/>
    </source>
</evidence>
<feature type="compositionally biased region" description="Basic and acidic residues" evidence="5">
    <location>
        <begin position="1"/>
        <end position="17"/>
    </location>
</feature>
<evidence type="ECO:0008006" key="10">
    <source>
        <dbReference type="Google" id="ProtNLM"/>
    </source>
</evidence>
<keyword evidence="9" id="KW-1185">Reference proteome</keyword>
<dbReference type="InterPro" id="IPR019136">
    <property type="entry name" value="TF_IIIC_su-5_HTH"/>
</dbReference>
<sequence>MNPRDEPMDDRSSHTEDYFDESDEDHVEANRSIQEVPEDNPEEGEPVEEEEDEGAPRYVVPPRAMGAVEVPMIVANVDRATKAFGNITSYKPFLDPNRNSLPLYMDPENAFCPSILSHNASTHNVLLKVTVPKRTGRKRKRGTDGPWEDWREVGNDGSSAAPPVNVERDEDVASKKRLDHPKTLLRKLQDNVETYRVETVGVIKHTHRYRGLMDFQVDLSRSEFASNFVDKILSKDVNKIKQFRIGRDIDSGPHSDIMPPPKFTHMTLPFNYAYEQNPFVHAIKGDEGEEQVVNTTAPALVGCFIAATDPTPQAPNRLPNLLDPLTAEVITAVEEAFEFRPIWTRRSLLNYLGPRLKNWGPLKRFLGYAAYQFKGGPWRDALMPYGLDPRSDPKYRIYQTLSFKLPSIKNVTSNKNAKKKSWKNFRRARDADPYKFEEDTAESHIFNGDTYYSNGKVWQVCDITDPTLARMFAEASIRPTCDVESSGWYHQGLWGKAKAVMKCKLVAVLFNRTLAPDAFDHLLHGASTYEVEQSVPGGGEDGDEQQTLQYQRSTSLTPPPGAIVSLRLPDLQLTNEEVRFLKGRRIRSTGRRKTEKKKFMSVQLSRRPNRPSTGFATPVKVGGPSTVRGKEAGGRPAVSDAVRPSGRDRAGEEPTDGDVARLRGQRKDGRVSEAGPSRIDDVYDEMEVGDEEDMDEVEEEEEEEDYDEEGQNERYDDPYSYLDDDDGVEYIYDD</sequence>
<dbReference type="AlphaFoldDB" id="A0A084FVI5"/>
<dbReference type="OMA" id="MKCKMLA"/>
<dbReference type="InterPro" id="IPR040454">
    <property type="entry name" value="TF_IIIC_Tfc1/Sfc1"/>
</dbReference>
<accession>A0A084FVI5</accession>
<reference evidence="8 9" key="1">
    <citation type="journal article" date="2014" name="Genome Announc.">
        <title>Draft genome sequence of the pathogenic fungus Scedosporium apiospermum.</title>
        <authorList>
            <person name="Vandeputte P."/>
            <person name="Ghamrawi S."/>
            <person name="Rechenmann M."/>
            <person name="Iltis A."/>
            <person name="Giraud S."/>
            <person name="Fleury M."/>
            <person name="Thornton C."/>
            <person name="Delhaes L."/>
            <person name="Meyer W."/>
            <person name="Papon N."/>
            <person name="Bouchara J.P."/>
        </authorList>
    </citation>
    <scope>NUCLEOTIDE SEQUENCE [LARGE SCALE GENOMIC DNA]</scope>
    <source>
        <strain evidence="8 9">IHEM 14462</strain>
    </source>
</reference>
<feature type="compositionally biased region" description="Basic and acidic residues" evidence="5">
    <location>
        <begin position="645"/>
        <end position="671"/>
    </location>
</feature>
<dbReference type="GO" id="GO:0001002">
    <property type="term" value="F:RNA polymerase III type 1 promoter sequence-specific DNA binding"/>
    <property type="evidence" value="ECO:0007669"/>
    <property type="project" value="TreeGrafter"/>
</dbReference>
<dbReference type="Pfam" id="PF09734">
    <property type="entry name" value="Tau95"/>
    <property type="match status" value="1"/>
</dbReference>